<name>A0A180GU78_PUCT1</name>
<dbReference type="Proteomes" id="UP000005240">
    <property type="component" value="Unassembled WGS sequence"/>
</dbReference>
<sequence>MELSKFLLSVLLAIGLQGQASEARGTTSPKIAKACGDGLQILCLTLRKISGTGRRPSSQAIALSYGTYSNSAHTMFDCTKSANSSPDTDTLVAQCCTAAVKLQLSLPSSSTPPGALSLSSQLSPSFYHSL</sequence>
<keyword evidence="4" id="KW-1185">Reference proteome</keyword>
<accession>A0A180GU78</accession>
<dbReference type="EnsemblFungi" id="PTTG_26364-t43_1">
    <property type="protein sequence ID" value="PTTG_26364-t43_1-p1"/>
    <property type="gene ID" value="PTTG_26364"/>
</dbReference>
<dbReference type="AlphaFoldDB" id="A0A180GU78"/>
<evidence type="ECO:0000256" key="1">
    <source>
        <dbReference type="SAM" id="SignalP"/>
    </source>
</evidence>
<dbReference type="VEuPathDB" id="FungiDB:PTTG_26364"/>
<reference evidence="3 4" key="3">
    <citation type="journal article" date="2017" name="G3 (Bethesda)">
        <title>Comparative analysis highlights variable genome content of wheat rusts and divergence of the mating loci.</title>
        <authorList>
            <person name="Cuomo C.A."/>
            <person name="Bakkeren G."/>
            <person name="Khalil H.B."/>
            <person name="Panwar V."/>
            <person name="Joly D."/>
            <person name="Linning R."/>
            <person name="Sakthikumar S."/>
            <person name="Song X."/>
            <person name="Adiconis X."/>
            <person name="Fan L."/>
            <person name="Goldberg J.M."/>
            <person name="Levin J.Z."/>
            <person name="Young S."/>
            <person name="Zeng Q."/>
            <person name="Anikster Y."/>
            <person name="Bruce M."/>
            <person name="Wang M."/>
            <person name="Yin C."/>
            <person name="McCallum B."/>
            <person name="Szabo L.J."/>
            <person name="Hulbert S."/>
            <person name="Chen X."/>
            <person name="Fellers J.P."/>
        </authorList>
    </citation>
    <scope>NUCLEOTIDE SEQUENCE</scope>
    <source>
        <strain evidence="4">Isolate 1-1 / race 1 (BBBD)</strain>
        <strain evidence="3">isolate 1-1 / race 1 (BBBD)</strain>
    </source>
</reference>
<organism evidence="2">
    <name type="scientific">Puccinia triticina (isolate 1-1 / race 1 (BBBD))</name>
    <name type="common">Brown leaf rust fungus</name>
    <dbReference type="NCBI Taxonomy" id="630390"/>
    <lineage>
        <taxon>Eukaryota</taxon>
        <taxon>Fungi</taxon>
        <taxon>Dikarya</taxon>
        <taxon>Basidiomycota</taxon>
        <taxon>Pucciniomycotina</taxon>
        <taxon>Pucciniomycetes</taxon>
        <taxon>Pucciniales</taxon>
        <taxon>Pucciniaceae</taxon>
        <taxon>Puccinia</taxon>
    </lineage>
</organism>
<evidence type="ECO:0000313" key="2">
    <source>
        <dbReference type="EMBL" id="OAV96357.1"/>
    </source>
</evidence>
<gene>
    <name evidence="2" type="ORF">PTTG_26364</name>
</gene>
<reference evidence="2" key="1">
    <citation type="submission" date="2009-11" db="EMBL/GenBank/DDBJ databases">
        <authorList>
            <consortium name="The Broad Institute Genome Sequencing Platform"/>
            <person name="Ward D."/>
            <person name="Feldgarden M."/>
            <person name="Earl A."/>
            <person name="Young S.K."/>
            <person name="Zeng Q."/>
            <person name="Koehrsen M."/>
            <person name="Alvarado L."/>
            <person name="Berlin A."/>
            <person name="Bochicchio J."/>
            <person name="Borenstein D."/>
            <person name="Chapman S.B."/>
            <person name="Chen Z."/>
            <person name="Engels R."/>
            <person name="Freedman E."/>
            <person name="Gellesch M."/>
            <person name="Goldberg J."/>
            <person name="Griggs A."/>
            <person name="Gujja S."/>
            <person name="Heilman E."/>
            <person name="Heiman D."/>
            <person name="Hepburn T."/>
            <person name="Howarth C."/>
            <person name="Jen D."/>
            <person name="Larson L."/>
            <person name="Lewis B."/>
            <person name="Mehta T."/>
            <person name="Park D."/>
            <person name="Pearson M."/>
            <person name="Roberts A."/>
            <person name="Saif S."/>
            <person name="Shea T."/>
            <person name="Shenoy N."/>
            <person name="Sisk P."/>
            <person name="Stolte C."/>
            <person name="Sykes S."/>
            <person name="Thomson T."/>
            <person name="Walk T."/>
            <person name="White J."/>
            <person name="Yandava C."/>
            <person name="Izard J."/>
            <person name="Baranova O.V."/>
            <person name="Blanton J.M."/>
            <person name="Tanner A.C."/>
            <person name="Dewhirst F.E."/>
            <person name="Haas B."/>
            <person name="Nusbaum C."/>
            <person name="Birren B."/>
        </authorList>
    </citation>
    <scope>NUCLEOTIDE SEQUENCE [LARGE SCALE GENOMIC DNA]</scope>
    <source>
        <strain evidence="2">1-1 BBBD Race 1</strain>
    </source>
</reference>
<evidence type="ECO:0000313" key="3">
    <source>
        <dbReference type="EnsemblFungi" id="PTTG_26364-t43_1-p1"/>
    </source>
</evidence>
<evidence type="ECO:0008006" key="5">
    <source>
        <dbReference type="Google" id="ProtNLM"/>
    </source>
</evidence>
<keyword evidence="1" id="KW-0732">Signal</keyword>
<feature type="chain" id="PRO_5008110270" description="Hydrophobin" evidence="1">
    <location>
        <begin position="24"/>
        <end position="130"/>
    </location>
</feature>
<feature type="signal peptide" evidence="1">
    <location>
        <begin position="1"/>
        <end position="23"/>
    </location>
</feature>
<reference evidence="3" key="4">
    <citation type="submission" date="2025-05" db="UniProtKB">
        <authorList>
            <consortium name="EnsemblFungi"/>
        </authorList>
    </citation>
    <scope>IDENTIFICATION</scope>
    <source>
        <strain evidence="3">isolate 1-1 / race 1 (BBBD)</strain>
    </source>
</reference>
<proteinExistence type="predicted"/>
<dbReference type="EMBL" id="ADAS02000020">
    <property type="protein sequence ID" value="OAV96357.1"/>
    <property type="molecule type" value="Genomic_DNA"/>
</dbReference>
<evidence type="ECO:0000313" key="4">
    <source>
        <dbReference type="Proteomes" id="UP000005240"/>
    </source>
</evidence>
<protein>
    <recommendedName>
        <fullName evidence="5">Hydrophobin</fullName>
    </recommendedName>
</protein>
<reference evidence="2" key="2">
    <citation type="submission" date="2016-05" db="EMBL/GenBank/DDBJ databases">
        <title>Comparative analysis highlights variable genome content of wheat rusts and divergence of the mating loci.</title>
        <authorList>
            <person name="Cuomo C.A."/>
            <person name="Bakkeren G."/>
            <person name="Szabo L."/>
            <person name="Khalil H."/>
            <person name="Joly D."/>
            <person name="Goldberg J."/>
            <person name="Young S."/>
            <person name="Zeng Q."/>
            <person name="Fellers J."/>
        </authorList>
    </citation>
    <scope>NUCLEOTIDE SEQUENCE [LARGE SCALE GENOMIC DNA]</scope>
    <source>
        <strain evidence="2">1-1 BBBD Race 1</strain>
    </source>
</reference>